<gene>
    <name evidence="9" type="ORF">PENTCL1PPCAC_9878</name>
</gene>
<evidence type="ECO:0000256" key="4">
    <source>
        <dbReference type="ARBA" id="ARBA00022729"/>
    </source>
</evidence>
<keyword evidence="7" id="KW-0325">Glycoprotein</keyword>
<dbReference type="InterPro" id="IPR000560">
    <property type="entry name" value="His_Pase_clade-2"/>
</dbReference>
<feature type="chain" id="PRO_5043416942" description="acid phosphatase" evidence="8">
    <location>
        <begin position="17"/>
        <end position="385"/>
    </location>
</feature>
<dbReference type="InterPro" id="IPR050645">
    <property type="entry name" value="Histidine_acid_phosphatase"/>
</dbReference>
<evidence type="ECO:0000256" key="8">
    <source>
        <dbReference type="SAM" id="SignalP"/>
    </source>
</evidence>
<dbReference type="InterPro" id="IPR033379">
    <property type="entry name" value="Acid_Pase_AS"/>
</dbReference>
<evidence type="ECO:0000256" key="3">
    <source>
        <dbReference type="ARBA" id="ARBA00012646"/>
    </source>
</evidence>
<dbReference type="PANTHER" id="PTHR11567:SF211">
    <property type="entry name" value="PROSTATIC ACID PHOSPHATASE"/>
    <property type="match status" value="1"/>
</dbReference>
<sequence>MIHPIVLLALLGAVIAAPSKVEDDKTKKDELQLVQVVIRHGDRAATNGFATEDSAKVLFRGLGELSDDGIDHAHKQGHHFKLRYVDKGFIDHRFIPSQVRFRASSVSRVLMSAGSFSNALFRKTKEDNSVVPPIYTKEYSEDSLLAPPLDCEDDWEDVMDAMNITSPQGMANSSLAVMEQTMWPESCKDVPAEKVDAIIAELPNVLIKMPEAYNKCAKEPAKKFMYDYIELLGGSGDHFNKNRLMRTVGMLTTELLQNMNKVACGSDTECVKTKCRGDQACMQATEKFRVYYSHDVNVLALSHVFKAIDNFHKITPAFSSALVFELWKYADGGYYVKIFLKDGQYSKFVDTGLSKDDSKLEAVNKFASEFATTEPMKCTRTPVEN</sequence>
<dbReference type="AlphaFoldDB" id="A0AAV5T4D7"/>
<dbReference type="PROSITE" id="PS00616">
    <property type="entry name" value="HIS_ACID_PHOSPHAT_1"/>
    <property type="match status" value="1"/>
</dbReference>
<dbReference type="Pfam" id="PF00328">
    <property type="entry name" value="His_Phos_2"/>
    <property type="match status" value="1"/>
</dbReference>
<keyword evidence="10" id="KW-1185">Reference proteome</keyword>
<evidence type="ECO:0000313" key="9">
    <source>
        <dbReference type="EMBL" id="GMS87703.1"/>
    </source>
</evidence>
<keyword evidence="6" id="KW-1015">Disulfide bond</keyword>
<dbReference type="Proteomes" id="UP001432027">
    <property type="component" value="Unassembled WGS sequence"/>
</dbReference>
<dbReference type="PANTHER" id="PTHR11567">
    <property type="entry name" value="ACID PHOSPHATASE-RELATED"/>
    <property type="match status" value="1"/>
</dbReference>
<comment type="catalytic activity">
    <reaction evidence="1">
        <text>a phosphate monoester + H2O = an alcohol + phosphate</text>
        <dbReference type="Rhea" id="RHEA:15017"/>
        <dbReference type="ChEBI" id="CHEBI:15377"/>
        <dbReference type="ChEBI" id="CHEBI:30879"/>
        <dbReference type="ChEBI" id="CHEBI:43474"/>
        <dbReference type="ChEBI" id="CHEBI:67140"/>
        <dbReference type="EC" id="3.1.3.2"/>
    </reaction>
</comment>
<keyword evidence="5" id="KW-0378">Hydrolase</keyword>
<evidence type="ECO:0000256" key="6">
    <source>
        <dbReference type="ARBA" id="ARBA00023157"/>
    </source>
</evidence>
<feature type="signal peptide" evidence="8">
    <location>
        <begin position="1"/>
        <end position="16"/>
    </location>
</feature>
<dbReference type="EMBL" id="BTSX01000003">
    <property type="protein sequence ID" value="GMS87703.1"/>
    <property type="molecule type" value="Genomic_DNA"/>
</dbReference>
<dbReference type="GO" id="GO:0003993">
    <property type="term" value="F:acid phosphatase activity"/>
    <property type="evidence" value="ECO:0007669"/>
    <property type="project" value="UniProtKB-EC"/>
</dbReference>
<keyword evidence="4 8" id="KW-0732">Signal</keyword>
<dbReference type="Gene3D" id="3.40.50.1240">
    <property type="entry name" value="Phosphoglycerate mutase-like"/>
    <property type="match status" value="1"/>
</dbReference>
<dbReference type="InterPro" id="IPR029033">
    <property type="entry name" value="His_PPase_superfam"/>
</dbReference>
<name>A0AAV5T4D7_9BILA</name>
<evidence type="ECO:0000256" key="5">
    <source>
        <dbReference type="ARBA" id="ARBA00022801"/>
    </source>
</evidence>
<dbReference type="EC" id="3.1.3.2" evidence="3"/>
<reference evidence="9" key="1">
    <citation type="submission" date="2023-10" db="EMBL/GenBank/DDBJ databases">
        <title>Genome assembly of Pristionchus species.</title>
        <authorList>
            <person name="Yoshida K."/>
            <person name="Sommer R.J."/>
        </authorList>
    </citation>
    <scope>NUCLEOTIDE SEQUENCE</scope>
    <source>
        <strain evidence="9">RS0144</strain>
    </source>
</reference>
<organism evidence="9 10">
    <name type="scientific">Pristionchus entomophagus</name>
    <dbReference type="NCBI Taxonomy" id="358040"/>
    <lineage>
        <taxon>Eukaryota</taxon>
        <taxon>Metazoa</taxon>
        <taxon>Ecdysozoa</taxon>
        <taxon>Nematoda</taxon>
        <taxon>Chromadorea</taxon>
        <taxon>Rhabditida</taxon>
        <taxon>Rhabditina</taxon>
        <taxon>Diplogasteromorpha</taxon>
        <taxon>Diplogasteroidea</taxon>
        <taxon>Neodiplogasteridae</taxon>
        <taxon>Pristionchus</taxon>
    </lineage>
</organism>
<evidence type="ECO:0000256" key="2">
    <source>
        <dbReference type="ARBA" id="ARBA00005375"/>
    </source>
</evidence>
<comment type="caution">
    <text evidence="9">The sequence shown here is derived from an EMBL/GenBank/DDBJ whole genome shotgun (WGS) entry which is preliminary data.</text>
</comment>
<evidence type="ECO:0000256" key="1">
    <source>
        <dbReference type="ARBA" id="ARBA00000032"/>
    </source>
</evidence>
<evidence type="ECO:0000313" key="10">
    <source>
        <dbReference type="Proteomes" id="UP001432027"/>
    </source>
</evidence>
<comment type="similarity">
    <text evidence="2">Belongs to the histidine acid phosphatase family.</text>
</comment>
<accession>A0AAV5T4D7</accession>
<dbReference type="CDD" id="cd07061">
    <property type="entry name" value="HP_HAP_like"/>
    <property type="match status" value="1"/>
</dbReference>
<protein>
    <recommendedName>
        <fullName evidence="3">acid phosphatase</fullName>
        <ecNumber evidence="3">3.1.3.2</ecNumber>
    </recommendedName>
</protein>
<evidence type="ECO:0000256" key="7">
    <source>
        <dbReference type="ARBA" id="ARBA00023180"/>
    </source>
</evidence>
<dbReference type="SUPFAM" id="SSF53254">
    <property type="entry name" value="Phosphoglycerate mutase-like"/>
    <property type="match status" value="1"/>
</dbReference>
<proteinExistence type="inferred from homology"/>